<organism evidence="2 3">
    <name type="scientific">Spodoptera exigua multiple nucleopolyhedrovirus</name>
    <dbReference type="NCBI Taxonomy" id="10454"/>
    <lineage>
        <taxon>Viruses</taxon>
        <taxon>Viruses incertae sedis</taxon>
        <taxon>Naldaviricetes</taxon>
        <taxon>Lefavirales</taxon>
        <taxon>Baculoviridae</taxon>
        <taxon>Alphabaculovirus</taxon>
    </lineage>
</organism>
<feature type="transmembrane region" description="Helical" evidence="1">
    <location>
        <begin position="100"/>
        <end position="126"/>
    </location>
</feature>
<evidence type="ECO:0000313" key="2">
    <source>
        <dbReference type="EMBL" id="AYN44986.1"/>
    </source>
</evidence>
<feature type="transmembrane region" description="Helical" evidence="1">
    <location>
        <begin position="197"/>
        <end position="218"/>
    </location>
</feature>
<keyword evidence="3" id="KW-1185">Reference proteome</keyword>
<protein>
    <submittedName>
        <fullName evidence="2">Arif1</fullName>
    </submittedName>
</protein>
<feature type="transmembrane region" description="Helical" evidence="1">
    <location>
        <begin position="68"/>
        <end position="93"/>
    </location>
</feature>
<keyword evidence="1" id="KW-0812">Transmembrane</keyword>
<proteinExistence type="predicted"/>
<accession>A0A3G2JTX1</accession>
<dbReference type="KEGG" id="vg:80535782"/>
<sequence length="280" mass="31173">MGLYNRNRKIATQINSNKNMATTVLSCTVIAHFIINLTVGVALAAIGAIGLASPHRYALLIDYADGFSVFNCSGFVFAYGTVLSLIAIGFVITPRKLNNLLVLVLNVFSIFTAVSIIVLIATFHWVVEYGHVPALDARIRSHDKESACWDGIVKSDYDYNSIYGENCYLINEQLFCALCRTKYIVGEATFVKSNRFVIVYMLIILLCLNIWTLCKLYAGDFYSNDDASSSTTITEEYYAVPKSNKIIEDTLLLPPPPPHWSFEENANLRIHVGGDQCRNA</sequence>
<keyword evidence="1" id="KW-0472">Membrane</keyword>
<dbReference type="GeneID" id="80535782"/>
<keyword evidence="1" id="KW-1133">Transmembrane helix</keyword>
<dbReference type="Proteomes" id="UP000676073">
    <property type="component" value="Segment"/>
</dbReference>
<feature type="transmembrane region" description="Helical" evidence="1">
    <location>
        <begin position="21"/>
        <end position="48"/>
    </location>
</feature>
<dbReference type="RefSeq" id="YP_010797790.1">
    <property type="nucleotide sequence ID" value="NC_076246.1"/>
</dbReference>
<gene>
    <name evidence="2" type="primary">arif1</name>
    <name evidence="2" type="ORF">SENV_ORF26</name>
</gene>
<name>A0A3G2JTX1_9ABAC</name>
<reference evidence="2 3" key="1">
    <citation type="submission" date="2018-05" db="EMBL/GenBank/DDBJ databases">
        <title>The genome sequence of a novel Spodoptera exigua multiple nucleopolyhedrovirus, SeMNPV-QD, isolated from Qingdao, China.</title>
        <authorList>
            <person name="Chen Y."/>
            <person name="Qi B."/>
            <person name="Zheng G."/>
            <person name="Zhang Y."/>
            <person name="Li C."/>
        </authorList>
    </citation>
    <scope>NUCLEOTIDE SEQUENCE [LARGE SCALE GENOMIC DNA]</scope>
    <source>
        <strain evidence="2">SeMNPV-QD</strain>
    </source>
</reference>
<dbReference type="Pfam" id="PF06770">
    <property type="entry name" value="Arif-1"/>
    <property type="match status" value="1"/>
</dbReference>
<dbReference type="EMBL" id="MH370144">
    <property type="protein sequence ID" value="AYN44986.1"/>
    <property type="molecule type" value="Genomic_DNA"/>
</dbReference>
<dbReference type="InterPro" id="IPR010639">
    <property type="entry name" value="Actin-rearrang-inducing_fac"/>
</dbReference>
<evidence type="ECO:0000256" key="1">
    <source>
        <dbReference type="SAM" id="Phobius"/>
    </source>
</evidence>
<evidence type="ECO:0000313" key="3">
    <source>
        <dbReference type="Proteomes" id="UP000676073"/>
    </source>
</evidence>